<accession>A0AAV6VAH3</accession>
<protein>
    <recommendedName>
        <fullName evidence="11">Intimal thickness related receptor IRP domain-containing protein</fullName>
    </recommendedName>
</protein>
<feature type="transmembrane region" description="Helical" evidence="6">
    <location>
        <begin position="183"/>
        <end position="202"/>
    </location>
</feature>
<evidence type="ECO:0000256" key="3">
    <source>
        <dbReference type="ARBA" id="ARBA00022989"/>
    </source>
</evidence>
<feature type="transmembrane region" description="Helical" evidence="6">
    <location>
        <begin position="400"/>
        <end position="419"/>
    </location>
</feature>
<feature type="transmembrane region" description="Helical" evidence="6">
    <location>
        <begin position="223"/>
        <end position="244"/>
    </location>
</feature>
<feature type="transmembrane region" description="Helical" evidence="6">
    <location>
        <begin position="293"/>
        <end position="313"/>
    </location>
</feature>
<keyword evidence="5" id="KW-0325">Glycoprotein</keyword>
<evidence type="ECO:0000313" key="9">
    <source>
        <dbReference type="EMBL" id="KAG8192661.1"/>
    </source>
</evidence>
<evidence type="ECO:0000259" key="8">
    <source>
        <dbReference type="Pfam" id="PF21892"/>
    </source>
</evidence>
<keyword evidence="2 6" id="KW-0812">Transmembrane</keyword>
<dbReference type="Pfam" id="PF21892">
    <property type="entry name" value="TMEM145_N"/>
    <property type="match status" value="1"/>
</dbReference>
<feature type="transmembrane region" description="Helical" evidence="6">
    <location>
        <begin position="367"/>
        <end position="388"/>
    </location>
</feature>
<organism evidence="9 10">
    <name type="scientific">Oedothorax gibbosus</name>
    <dbReference type="NCBI Taxonomy" id="931172"/>
    <lineage>
        <taxon>Eukaryota</taxon>
        <taxon>Metazoa</taxon>
        <taxon>Ecdysozoa</taxon>
        <taxon>Arthropoda</taxon>
        <taxon>Chelicerata</taxon>
        <taxon>Arachnida</taxon>
        <taxon>Araneae</taxon>
        <taxon>Araneomorphae</taxon>
        <taxon>Entelegynae</taxon>
        <taxon>Araneoidea</taxon>
        <taxon>Linyphiidae</taxon>
        <taxon>Erigoninae</taxon>
        <taxon>Oedothorax</taxon>
    </lineage>
</organism>
<comment type="caution">
    <text evidence="9">The sequence shown here is derived from an EMBL/GenBank/DDBJ whole genome shotgun (WGS) entry which is preliminary data.</text>
</comment>
<evidence type="ECO:0008006" key="11">
    <source>
        <dbReference type="Google" id="ProtNLM"/>
    </source>
</evidence>
<feature type="transmembrane region" description="Helical" evidence="6">
    <location>
        <begin position="333"/>
        <end position="355"/>
    </location>
</feature>
<sequence>MVVASYREIYRDLIGILIITIYFLNVDGKIIEGELRSNENWAFLTRFCFLSEVGTFEYDIEYPKDFKTQNILLYYDEKNQWPAVYKKNKTCREQESVLSIPNGQLIAMNESTFRSGCFDSEDPALEGGWIHCHSKRTFQSRRERWWFIAISNCDSNKGLYLRYRIVMTNDENNLWFKHFSADQLYILQVDISFLVFYIILMLMSFVETQALRARHLLHRTYTLYLSSVILECCGLSLHCAYYAIFAREGTAGAEVRLIGKVMEALSTLFLLALLLFIAKGYTVTRGRLKTKTLFKITGFLWLYAVVYAILFLYETKFFDPGKVLYIYESPAGYGLIGLRLVGWAWFVYAVIFTMMHYPEKSSFYTKIFLLYSLWFLSAPVVILISTFIVPKWIREKLLNFVELFISLCAHFVFFIGVMLQTNGTTPLGDNSIDKFAHHPYALTSPNPAPNYAVIFGIQSNGNSVPPTEMVTYGPVVRPSAPPVEDTRRVS</sequence>
<dbReference type="InterPro" id="IPR047831">
    <property type="entry name" value="GPR180/TMEM145"/>
</dbReference>
<dbReference type="GO" id="GO:0016020">
    <property type="term" value="C:membrane"/>
    <property type="evidence" value="ECO:0007669"/>
    <property type="project" value="UniProtKB-SubCell"/>
</dbReference>
<evidence type="ECO:0000256" key="4">
    <source>
        <dbReference type="ARBA" id="ARBA00023136"/>
    </source>
</evidence>
<feature type="domain" description="GPR180-like N-terminal" evidence="8">
    <location>
        <begin position="31"/>
        <end position="163"/>
    </location>
</feature>
<evidence type="ECO:0000259" key="7">
    <source>
        <dbReference type="Pfam" id="PF10192"/>
    </source>
</evidence>
<dbReference type="AlphaFoldDB" id="A0AAV6VAH3"/>
<reference evidence="9 10" key="1">
    <citation type="journal article" date="2022" name="Nat. Ecol. Evol.">
        <title>A masculinizing supergene underlies an exaggerated male reproductive morph in a spider.</title>
        <authorList>
            <person name="Hendrickx F."/>
            <person name="De Corte Z."/>
            <person name="Sonet G."/>
            <person name="Van Belleghem S.M."/>
            <person name="Kostlbacher S."/>
            <person name="Vangestel C."/>
        </authorList>
    </citation>
    <scope>NUCLEOTIDE SEQUENCE [LARGE SCALE GENOMIC DNA]</scope>
    <source>
        <strain evidence="9">W744_W776</strain>
    </source>
</reference>
<keyword evidence="3 6" id="KW-1133">Transmembrane helix</keyword>
<comment type="subcellular location">
    <subcellularLocation>
        <location evidence="1">Membrane</location>
        <topology evidence="1">Multi-pass membrane protein</topology>
    </subcellularLocation>
</comment>
<keyword evidence="10" id="KW-1185">Reference proteome</keyword>
<feature type="domain" description="GPR180/TMEM145 transmembrane" evidence="7">
    <location>
        <begin position="193"/>
        <end position="413"/>
    </location>
</feature>
<evidence type="ECO:0000256" key="5">
    <source>
        <dbReference type="ARBA" id="ARBA00023180"/>
    </source>
</evidence>
<evidence type="ECO:0000313" key="10">
    <source>
        <dbReference type="Proteomes" id="UP000827092"/>
    </source>
</evidence>
<feature type="transmembrane region" description="Helical" evidence="6">
    <location>
        <begin position="264"/>
        <end position="281"/>
    </location>
</feature>
<dbReference type="EMBL" id="JAFNEN010000136">
    <property type="protein sequence ID" value="KAG8192661.1"/>
    <property type="molecule type" value="Genomic_DNA"/>
</dbReference>
<evidence type="ECO:0000256" key="2">
    <source>
        <dbReference type="ARBA" id="ARBA00022692"/>
    </source>
</evidence>
<dbReference type="GO" id="GO:0019236">
    <property type="term" value="P:response to pheromone"/>
    <property type="evidence" value="ECO:0007669"/>
    <property type="project" value="InterPro"/>
</dbReference>
<gene>
    <name evidence="9" type="ORF">JTE90_009691</name>
</gene>
<keyword evidence="4 6" id="KW-0472">Membrane</keyword>
<dbReference type="Pfam" id="PF10192">
    <property type="entry name" value="GPR180-TMEM145_TM"/>
    <property type="match status" value="1"/>
</dbReference>
<dbReference type="InterPro" id="IPR019336">
    <property type="entry name" value="GPR180/TMEM145_TM"/>
</dbReference>
<name>A0AAV6VAH3_9ARAC</name>
<dbReference type="InterPro" id="IPR053880">
    <property type="entry name" value="GPR180-like_N"/>
</dbReference>
<dbReference type="PANTHER" id="PTHR23252">
    <property type="entry name" value="INTIMAL THICKNESS RECEPTOR-RELATED"/>
    <property type="match status" value="1"/>
</dbReference>
<evidence type="ECO:0000256" key="1">
    <source>
        <dbReference type="ARBA" id="ARBA00004141"/>
    </source>
</evidence>
<evidence type="ECO:0000256" key="6">
    <source>
        <dbReference type="SAM" id="Phobius"/>
    </source>
</evidence>
<proteinExistence type="predicted"/>
<dbReference type="PANTHER" id="PTHR23252:SF24">
    <property type="entry name" value="TRANSMEMBRANE PROTEIN 145"/>
    <property type="match status" value="1"/>
</dbReference>
<dbReference type="GO" id="GO:0007186">
    <property type="term" value="P:G protein-coupled receptor signaling pathway"/>
    <property type="evidence" value="ECO:0007669"/>
    <property type="project" value="InterPro"/>
</dbReference>
<dbReference type="Proteomes" id="UP000827092">
    <property type="component" value="Unassembled WGS sequence"/>
</dbReference>